<dbReference type="AlphaFoldDB" id="W8VQ88"/>
<evidence type="ECO:0000313" key="7">
    <source>
        <dbReference type="EMBL" id="BAO55524.1"/>
    </source>
</evidence>
<name>W8VQ88_9FLAO</name>
<dbReference type="OrthoDB" id="9773730at2"/>
<feature type="transmembrane region" description="Helical" evidence="6">
    <location>
        <begin position="62"/>
        <end position="87"/>
    </location>
</feature>
<dbReference type="Proteomes" id="UP000031760">
    <property type="component" value="Chromosome"/>
</dbReference>
<reference evidence="7 8" key="1">
    <citation type="journal article" date="2014" name="Proc. Natl. Acad. Sci. U.S.A.">
        <title>Functional characterization of flavobacteria rhodopsins reveals a unique class of light-driven chloride pump in bacteria.</title>
        <authorList>
            <person name="Yoshizawa S."/>
            <person name="Kumagai Y."/>
            <person name="Kim H."/>
            <person name="Ogura Y."/>
            <person name="Hayashi T."/>
            <person name="Iwasaki W."/>
            <person name="DeLong E.F."/>
            <person name="Kogure K."/>
        </authorList>
    </citation>
    <scope>NUCLEOTIDE SEQUENCE [LARGE SCALE GENOMIC DNA]</scope>
    <source>
        <strain evidence="7 8">S1-08</strain>
    </source>
</reference>
<proteinExistence type="inferred from homology"/>
<keyword evidence="5 6" id="KW-0472">Membrane</keyword>
<feature type="transmembrane region" description="Helical" evidence="6">
    <location>
        <begin position="198"/>
        <end position="219"/>
    </location>
</feature>
<comment type="similarity">
    <text evidence="2">Belongs to the autoinducer-2 exporter (AI-2E) (TC 2.A.86) family.</text>
</comment>
<evidence type="ECO:0000256" key="2">
    <source>
        <dbReference type="ARBA" id="ARBA00009773"/>
    </source>
</evidence>
<evidence type="ECO:0000256" key="6">
    <source>
        <dbReference type="SAM" id="Phobius"/>
    </source>
</evidence>
<evidence type="ECO:0000256" key="1">
    <source>
        <dbReference type="ARBA" id="ARBA00004141"/>
    </source>
</evidence>
<dbReference type="RefSeq" id="WP_041496120.1">
    <property type="nucleotide sequence ID" value="NZ_AP014548.1"/>
</dbReference>
<dbReference type="InterPro" id="IPR002549">
    <property type="entry name" value="AI-2E-like"/>
</dbReference>
<sequence length="340" mass="36885">MNQKIPASIIRQVFVLLILTAIAVLIAVEMVPYLGGVLAAITLYVILVPLQRSLEKHNWKPWLAATVLMIGAALGILLPIAGLALLFSTQVKDAISNSEEITSKIKGQIKEIESFIGYDIVPTVDSDQIKNGLSYLISNIASSSITIFIAVGVMFFLLYYMLVNRKIWQEASIAYLPLKKKNIKDIGKESIDLVKSNALGIPLVALMQGAVALVGYFIFGVENPFFWFGITVIGSMIPFVGTALGIAPVCLLLLAQGNTQAALGILIYGAVVVGSTDNLFRLIVQKRLADIHPLITLIGVVVGVPLFGFIGLIFGPLLISLFLLLIKIYKREYGEGQETI</sequence>
<feature type="transmembrane region" description="Helical" evidence="6">
    <location>
        <begin position="295"/>
        <end position="326"/>
    </location>
</feature>
<keyword evidence="4 6" id="KW-1133">Transmembrane helix</keyword>
<feature type="transmembrane region" description="Helical" evidence="6">
    <location>
        <begin position="140"/>
        <end position="162"/>
    </location>
</feature>
<feature type="transmembrane region" description="Helical" evidence="6">
    <location>
        <begin position="261"/>
        <end position="283"/>
    </location>
</feature>
<feature type="transmembrane region" description="Helical" evidence="6">
    <location>
        <begin position="225"/>
        <end position="254"/>
    </location>
</feature>
<dbReference type="PANTHER" id="PTHR21716:SF4">
    <property type="entry name" value="TRANSMEMBRANE PROTEIN 245"/>
    <property type="match status" value="1"/>
</dbReference>
<dbReference type="EMBL" id="AP014548">
    <property type="protein sequence ID" value="BAO55524.1"/>
    <property type="molecule type" value="Genomic_DNA"/>
</dbReference>
<keyword evidence="8" id="KW-1185">Reference proteome</keyword>
<dbReference type="GO" id="GO:0016020">
    <property type="term" value="C:membrane"/>
    <property type="evidence" value="ECO:0007669"/>
    <property type="project" value="UniProtKB-SubCell"/>
</dbReference>
<evidence type="ECO:0000256" key="3">
    <source>
        <dbReference type="ARBA" id="ARBA00022692"/>
    </source>
</evidence>
<gene>
    <name evidence="7" type="ORF">NMS_1515</name>
</gene>
<keyword evidence="3 6" id="KW-0812">Transmembrane</keyword>
<organism evidence="7 8">
    <name type="scientific">Nonlabens marinus S1-08</name>
    <dbReference type="NCBI Taxonomy" id="1454201"/>
    <lineage>
        <taxon>Bacteria</taxon>
        <taxon>Pseudomonadati</taxon>
        <taxon>Bacteroidota</taxon>
        <taxon>Flavobacteriia</taxon>
        <taxon>Flavobacteriales</taxon>
        <taxon>Flavobacteriaceae</taxon>
        <taxon>Nonlabens</taxon>
    </lineage>
</organism>
<dbReference type="KEGG" id="nmf:NMS_1515"/>
<comment type="subcellular location">
    <subcellularLocation>
        <location evidence="1">Membrane</location>
        <topology evidence="1">Multi-pass membrane protein</topology>
    </subcellularLocation>
</comment>
<protein>
    <submittedName>
        <fullName evidence="7">Membrane protein, putative</fullName>
    </submittedName>
</protein>
<feature type="transmembrane region" description="Helical" evidence="6">
    <location>
        <begin position="9"/>
        <end position="27"/>
    </location>
</feature>
<dbReference type="STRING" id="1454201.NMS_1515"/>
<dbReference type="Pfam" id="PF01594">
    <property type="entry name" value="AI-2E_transport"/>
    <property type="match status" value="1"/>
</dbReference>
<dbReference type="HOGENOM" id="CLU_041771_0_0_10"/>
<evidence type="ECO:0000256" key="4">
    <source>
        <dbReference type="ARBA" id="ARBA00022989"/>
    </source>
</evidence>
<dbReference type="PANTHER" id="PTHR21716">
    <property type="entry name" value="TRANSMEMBRANE PROTEIN"/>
    <property type="match status" value="1"/>
</dbReference>
<evidence type="ECO:0000256" key="5">
    <source>
        <dbReference type="ARBA" id="ARBA00023136"/>
    </source>
</evidence>
<accession>W8VQ88</accession>
<evidence type="ECO:0000313" key="8">
    <source>
        <dbReference type="Proteomes" id="UP000031760"/>
    </source>
</evidence>